<dbReference type="GeneID" id="19109880"/>
<dbReference type="RefSeq" id="XP_007679068.1">
    <property type="nucleotide sequence ID" value="XM_007680878.1"/>
</dbReference>
<name>M2MRQ3_BAUPA</name>
<reference evidence="1 2" key="1">
    <citation type="journal article" date="2012" name="PLoS Pathog.">
        <title>Diverse lifestyles and strategies of plant pathogenesis encoded in the genomes of eighteen Dothideomycetes fungi.</title>
        <authorList>
            <person name="Ohm R.A."/>
            <person name="Feau N."/>
            <person name="Henrissat B."/>
            <person name="Schoch C.L."/>
            <person name="Horwitz B.A."/>
            <person name="Barry K.W."/>
            <person name="Condon B.J."/>
            <person name="Copeland A.C."/>
            <person name="Dhillon B."/>
            <person name="Glaser F."/>
            <person name="Hesse C.N."/>
            <person name="Kosti I."/>
            <person name="LaButti K."/>
            <person name="Lindquist E.A."/>
            <person name="Lucas S."/>
            <person name="Salamov A.A."/>
            <person name="Bradshaw R.E."/>
            <person name="Ciuffetti L."/>
            <person name="Hamelin R.C."/>
            <person name="Kema G.H.J."/>
            <person name="Lawrence C."/>
            <person name="Scott J.A."/>
            <person name="Spatafora J.W."/>
            <person name="Turgeon B.G."/>
            <person name="de Wit P.J.G.M."/>
            <person name="Zhong S."/>
            <person name="Goodwin S.B."/>
            <person name="Grigoriev I.V."/>
        </authorList>
    </citation>
    <scope>NUCLEOTIDE SEQUENCE [LARGE SCALE GENOMIC DNA]</scope>
    <source>
        <strain evidence="1 2">UAMH 10762</strain>
    </source>
</reference>
<keyword evidence="2" id="KW-1185">Reference proteome</keyword>
<dbReference type="AlphaFoldDB" id="M2MRQ3"/>
<organism evidence="1 2">
    <name type="scientific">Baudoinia panamericana (strain UAMH 10762)</name>
    <name type="common">Angels' share fungus</name>
    <name type="synonym">Baudoinia compniacensis (strain UAMH 10762)</name>
    <dbReference type="NCBI Taxonomy" id="717646"/>
    <lineage>
        <taxon>Eukaryota</taxon>
        <taxon>Fungi</taxon>
        <taxon>Dikarya</taxon>
        <taxon>Ascomycota</taxon>
        <taxon>Pezizomycotina</taxon>
        <taxon>Dothideomycetes</taxon>
        <taxon>Dothideomycetidae</taxon>
        <taxon>Mycosphaerellales</taxon>
        <taxon>Teratosphaeriaceae</taxon>
        <taxon>Baudoinia</taxon>
    </lineage>
</organism>
<gene>
    <name evidence="1" type="ORF">BAUCODRAFT_222955</name>
</gene>
<proteinExistence type="predicted"/>
<dbReference type="Proteomes" id="UP000011761">
    <property type="component" value="Unassembled WGS sequence"/>
</dbReference>
<evidence type="ECO:0000313" key="1">
    <source>
        <dbReference type="EMBL" id="EMC94168.1"/>
    </source>
</evidence>
<dbReference type="EMBL" id="KB445559">
    <property type="protein sequence ID" value="EMC94168.1"/>
    <property type="molecule type" value="Genomic_DNA"/>
</dbReference>
<accession>M2MRQ3</accession>
<dbReference type="HOGENOM" id="CLU_2399335_0_0_1"/>
<protein>
    <submittedName>
        <fullName evidence="1">Uncharacterized protein</fullName>
    </submittedName>
</protein>
<dbReference type="KEGG" id="bcom:BAUCODRAFT_222955"/>
<evidence type="ECO:0000313" key="2">
    <source>
        <dbReference type="Proteomes" id="UP000011761"/>
    </source>
</evidence>
<sequence length="93" mass="10692">MRAMRLWNMSCRLNRFRELIHSPLTVFESRAPLGKSDKQSTNTLSRRLQPMLHRRYVSTLSGIKDNALCMLHCGTVAGRGEYARETDSLIQIV</sequence>